<accession>A0AA36E8I4</accession>
<dbReference type="InterPro" id="IPR029058">
    <property type="entry name" value="AB_hydrolase_fold"/>
</dbReference>
<organism evidence="2 3">
    <name type="scientific">Lactuca saligna</name>
    <name type="common">Willowleaf lettuce</name>
    <dbReference type="NCBI Taxonomy" id="75948"/>
    <lineage>
        <taxon>Eukaryota</taxon>
        <taxon>Viridiplantae</taxon>
        <taxon>Streptophyta</taxon>
        <taxon>Embryophyta</taxon>
        <taxon>Tracheophyta</taxon>
        <taxon>Spermatophyta</taxon>
        <taxon>Magnoliopsida</taxon>
        <taxon>eudicotyledons</taxon>
        <taxon>Gunneridae</taxon>
        <taxon>Pentapetalae</taxon>
        <taxon>asterids</taxon>
        <taxon>campanulids</taxon>
        <taxon>Asterales</taxon>
        <taxon>Asteraceae</taxon>
        <taxon>Cichorioideae</taxon>
        <taxon>Cichorieae</taxon>
        <taxon>Lactucinae</taxon>
        <taxon>Lactuca</taxon>
    </lineage>
</organism>
<dbReference type="Proteomes" id="UP001177003">
    <property type="component" value="Chromosome 5"/>
</dbReference>
<dbReference type="Pfam" id="PF12146">
    <property type="entry name" value="Hydrolase_4"/>
    <property type="match status" value="1"/>
</dbReference>
<protein>
    <recommendedName>
        <fullName evidence="1">Serine aminopeptidase S33 domain-containing protein</fullName>
    </recommendedName>
</protein>
<reference evidence="2" key="1">
    <citation type="submission" date="2023-04" db="EMBL/GenBank/DDBJ databases">
        <authorList>
            <person name="Vijverberg K."/>
            <person name="Xiong W."/>
            <person name="Schranz E."/>
        </authorList>
    </citation>
    <scope>NUCLEOTIDE SEQUENCE</scope>
</reference>
<evidence type="ECO:0000259" key="1">
    <source>
        <dbReference type="Pfam" id="PF12146"/>
    </source>
</evidence>
<dbReference type="InterPro" id="IPR022742">
    <property type="entry name" value="Hydrolase_4"/>
</dbReference>
<evidence type="ECO:0000313" key="3">
    <source>
        <dbReference type="Proteomes" id="UP001177003"/>
    </source>
</evidence>
<feature type="domain" description="Serine aminopeptidase S33" evidence="1">
    <location>
        <begin position="58"/>
        <end position="302"/>
    </location>
</feature>
<name>A0AA36E8I4_LACSI</name>
<proteinExistence type="predicted"/>
<sequence length="422" mass="47271">MPPPNTPPQATPPPFFWGDTPEEEYYKSQGVRNSKSHFETPNGKIFTQSWLPLDEDQPVKAVVFMTHGYGGDISWCFQEICIAYAKWGYAVFGADLIGHGGSDGLPGYIGDFDKAAATSLSFFVSVRRSEQYRNLPAFLFGQSMGGLITMIMYFQSEPDMWSGLILASPLLIIPEVTSPSKFHLTMYGLLFGLADTWAAMPMRPRANGVRDPEKMKLIGMNPKRYAGKPRVGTMREVARCTKYVVDNFEKVTVPFFVAHGTADGMASHTGAELLYEKAATPKEDKELKLYEGLYHSLIQGEPDESAAIVLGDMKAWIDEKAQKFGPTCFKRNWEEFGEKQRKDANVMAIMPHKNQRFIKYHYAISNVVMHPMTPGYALPNVAMSPMTPRYALPNVAVRPMIPRVRLALATTAAIMKIKLINW</sequence>
<dbReference type="SUPFAM" id="SSF53474">
    <property type="entry name" value="alpha/beta-Hydrolases"/>
    <property type="match status" value="1"/>
</dbReference>
<dbReference type="InterPro" id="IPR051044">
    <property type="entry name" value="MAG_DAG_Lipase"/>
</dbReference>
<keyword evidence="3" id="KW-1185">Reference proteome</keyword>
<gene>
    <name evidence="2" type="ORF">LSALG_LOCUS25829</name>
</gene>
<dbReference type="AlphaFoldDB" id="A0AA36E8I4"/>
<evidence type="ECO:0000313" key="2">
    <source>
        <dbReference type="EMBL" id="CAI9286408.1"/>
    </source>
</evidence>
<dbReference type="EMBL" id="OX465081">
    <property type="protein sequence ID" value="CAI9286408.1"/>
    <property type="molecule type" value="Genomic_DNA"/>
</dbReference>
<dbReference type="PANTHER" id="PTHR11614">
    <property type="entry name" value="PHOSPHOLIPASE-RELATED"/>
    <property type="match status" value="1"/>
</dbReference>
<dbReference type="Gene3D" id="3.40.50.1820">
    <property type="entry name" value="alpha/beta hydrolase"/>
    <property type="match status" value="1"/>
</dbReference>